<gene>
    <name evidence="10" type="ORF">SAMN04244560_02836</name>
</gene>
<organism evidence="10 11">
    <name type="scientific">Thermoanaerobacter thermohydrosulfuricus</name>
    <name type="common">Clostridium thermohydrosulfuricum</name>
    <dbReference type="NCBI Taxonomy" id="1516"/>
    <lineage>
        <taxon>Bacteria</taxon>
        <taxon>Bacillati</taxon>
        <taxon>Bacillota</taxon>
        <taxon>Clostridia</taxon>
        <taxon>Thermoanaerobacterales</taxon>
        <taxon>Thermoanaerobacteraceae</taxon>
        <taxon>Thermoanaerobacter</taxon>
    </lineage>
</organism>
<proteinExistence type="inferred from homology"/>
<comment type="cofactor">
    <cofactor evidence="1 6">
        <name>(R)-lipoate</name>
        <dbReference type="ChEBI" id="CHEBI:83088"/>
    </cofactor>
</comment>
<evidence type="ECO:0000256" key="4">
    <source>
        <dbReference type="ARBA" id="ARBA00022823"/>
    </source>
</evidence>
<dbReference type="InterPro" id="IPR004167">
    <property type="entry name" value="PSBD"/>
</dbReference>
<dbReference type="Gene3D" id="2.40.50.100">
    <property type="match status" value="1"/>
</dbReference>
<dbReference type="GO" id="GO:0031405">
    <property type="term" value="F:lipoic acid binding"/>
    <property type="evidence" value="ECO:0007669"/>
    <property type="project" value="TreeGrafter"/>
</dbReference>
<dbReference type="Pfam" id="PF02817">
    <property type="entry name" value="E3_binding"/>
    <property type="match status" value="1"/>
</dbReference>
<dbReference type="EC" id="2.3.1.-" evidence="6"/>
<evidence type="ECO:0000259" key="9">
    <source>
        <dbReference type="PROSITE" id="PS51826"/>
    </source>
</evidence>
<evidence type="ECO:0000256" key="3">
    <source>
        <dbReference type="ARBA" id="ARBA00022679"/>
    </source>
</evidence>
<dbReference type="PANTHER" id="PTHR43178:SF5">
    <property type="entry name" value="LIPOAMIDE ACYLTRANSFERASE COMPONENT OF BRANCHED-CHAIN ALPHA-KETO ACID DEHYDROGENASE COMPLEX, MITOCHONDRIAL"/>
    <property type="match status" value="1"/>
</dbReference>
<dbReference type="InterPro" id="IPR003016">
    <property type="entry name" value="2-oxoA_DH_lipoyl-BS"/>
</dbReference>
<dbReference type="PANTHER" id="PTHR43178">
    <property type="entry name" value="DIHYDROLIPOAMIDE ACETYLTRANSFERASE COMPONENT OF PYRUVATE DEHYDROGENASE COMPLEX"/>
    <property type="match status" value="1"/>
</dbReference>
<keyword evidence="4 6" id="KW-0450">Lipoyl</keyword>
<dbReference type="Gene3D" id="4.10.320.10">
    <property type="entry name" value="E3-binding domain"/>
    <property type="match status" value="1"/>
</dbReference>
<dbReference type="PROSITE" id="PS00189">
    <property type="entry name" value="LIPOYL"/>
    <property type="match status" value="1"/>
</dbReference>
<feature type="domain" description="Lipoyl-binding" evidence="8">
    <location>
        <begin position="2"/>
        <end position="77"/>
    </location>
</feature>
<dbReference type="RefSeq" id="WP_074592980.1">
    <property type="nucleotide sequence ID" value="NZ_FNBS01000126.1"/>
</dbReference>
<dbReference type="Gene3D" id="3.30.559.10">
    <property type="entry name" value="Chloramphenicol acetyltransferase-like domain"/>
    <property type="match status" value="1"/>
</dbReference>
<dbReference type="Pfam" id="PF00198">
    <property type="entry name" value="2-oxoacid_dh"/>
    <property type="match status" value="1"/>
</dbReference>
<evidence type="ECO:0000256" key="5">
    <source>
        <dbReference type="ARBA" id="ARBA00023315"/>
    </source>
</evidence>
<dbReference type="InterPro" id="IPR036625">
    <property type="entry name" value="E3-bd_dom_sf"/>
</dbReference>
<feature type="region of interest" description="Disordered" evidence="7">
    <location>
        <begin position="104"/>
        <end position="129"/>
    </location>
</feature>
<dbReference type="PROSITE" id="PS51826">
    <property type="entry name" value="PSBD"/>
    <property type="match status" value="1"/>
</dbReference>
<evidence type="ECO:0000256" key="2">
    <source>
        <dbReference type="ARBA" id="ARBA00007317"/>
    </source>
</evidence>
<dbReference type="SUPFAM" id="SSF47005">
    <property type="entry name" value="Peripheral subunit-binding domain of 2-oxo acid dehydrogenase complex"/>
    <property type="match status" value="1"/>
</dbReference>
<evidence type="ECO:0000256" key="6">
    <source>
        <dbReference type="RuleBase" id="RU003423"/>
    </source>
</evidence>
<dbReference type="AlphaFoldDB" id="A0A1G7WM72"/>
<sequence length="399" mass="43616">MPYEFRMPNVASNGIEGFVVNWFKDEGQPVQADELLLEVQFEKVVVEIQAPVSGILTKILCLQGHVVKVGQPLCLIEEEATEVAGGSESATPPVYAPEETTHIHGETEQRSQSTPVDTQDPGNRTGDVRATPAARKLARELGISLEAIPGTGPGGRITEEDVKKFAQRSEKTDLKVKRVPLTPTQRLVGARMLQSLRETAQFTLGREIDVSALIKVRMELRQKGSPANMTDLIHKAVVQAILENPEIQAIIDGNDMILPAEVHLGFAVARGDELLVPVIKNAHRLSLNEMAVERRRLTDAVLQGIIKPEELQGGTFTITNLGTYGIDFFTPVLYPKQSAILGIGRIVERPVLENGNVRSAQFMTLSLTVDHQVINGAPAARFLTRLAELLSQPEALLES</sequence>
<dbReference type="InterPro" id="IPR050743">
    <property type="entry name" value="2-oxoacid_DH_E2_comp"/>
</dbReference>
<dbReference type="SUPFAM" id="SSF52777">
    <property type="entry name" value="CoA-dependent acyltransferases"/>
    <property type="match status" value="1"/>
</dbReference>
<feature type="compositionally biased region" description="Polar residues" evidence="7">
    <location>
        <begin position="110"/>
        <end position="122"/>
    </location>
</feature>
<dbReference type="SUPFAM" id="SSF51230">
    <property type="entry name" value="Single hybrid motif"/>
    <property type="match status" value="1"/>
</dbReference>
<evidence type="ECO:0000259" key="8">
    <source>
        <dbReference type="PROSITE" id="PS50968"/>
    </source>
</evidence>
<reference evidence="10 11" key="1">
    <citation type="submission" date="2016-10" db="EMBL/GenBank/DDBJ databases">
        <authorList>
            <person name="de Groot N.N."/>
        </authorList>
    </citation>
    <scope>NUCLEOTIDE SEQUENCE [LARGE SCALE GENOMIC DNA]</scope>
    <source>
        <strain evidence="10 11">DSM 569</strain>
    </source>
</reference>
<dbReference type="EMBL" id="FNBS01000126">
    <property type="protein sequence ID" value="SDG73105.1"/>
    <property type="molecule type" value="Genomic_DNA"/>
</dbReference>
<keyword evidence="5 6" id="KW-0012">Acyltransferase</keyword>
<feature type="domain" description="Peripheral subunit-binding (PSBD)" evidence="9">
    <location>
        <begin position="129"/>
        <end position="166"/>
    </location>
</feature>
<protein>
    <recommendedName>
        <fullName evidence="6">Dihydrolipoamide acetyltransferase component of pyruvate dehydrogenase complex</fullName>
        <ecNumber evidence="6">2.3.1.-</ecNumber>
    </recommendedName>
</protein>
<evidence type="ECO:0000256" key="7">
    <source>
        <dbReference type="SAM" id="MobiDB-lite"/>
    </source>
</evidence>
<dbReference type="InterPro" id="IPR011053">
    <property type="entry name" value="Single_hybrid_motif"/>
</dbReference>
<name>A0A1G7WM72_THETY</name>
<keyword evidence="3 6" id="KW-0808">Transferase</keyword>
<evidence type="ECO:0000313" key="10">
    <source>
        <dbReference type="EMBL" id="SDG73105.1"/>
    </source>
</evidence>
<dbReference type="InterPro" id="IPR023213">
    <property type="entry name" value="CAT-like_dom_sf"/>
</dbReference>
<dbReference type="Proteomes" id="UP000183404">
    <property type="component" value="Unassembled WGS sequence"/>
</dbReference>
<dbReference type="InterPro" id="IPR001078">
    <property type="entry name" value="2-oxoacid_DH_actylTfrase"/>
</dbReference>
<dbReference type="PROSITE" id="PS50968">
    <property type="entry name" value="BIOTINYL_LIPOYL"/>
    <property type="match status" value="1"/>
</dbReference>
<dbReference type="GO" id="GO:0016407">
    <property type="term" value="F:acetyltransferase activity"/>
    <property type="evidence" value="ECO:0007669"/>
    <property type="project" value="TreeGrafter"/>
</dbReference>
<dbReference type="GO" id="GO:0005737">
    <property type="term" value="C:cytoplasm"/>
    <property type="evidence" value="ECO:0007669"/>
    <property type="project" value="TreeGrafter"/>
</dbReference>
<evidence type="ECO:0000313" key="11">
    <source>
        <dbReference type="Proteomes" id="UP000183404"/>
    </source>
</evidence>
<accession>A0A1G7WM72</accession>
<dbReference type="InterPro" id="IPR000089">
    <property type="entry name" value="Biotin_lipoyl"/>
</dbReference>
<comment type="similarity">
    <text evidence="2 6">Belongs to the 2-oxoacid dehydrogenase family.</text>
</comment>
<dbReference type="CDD" id="cd06849">
    <property type="entry name" value="lipoyl_domain"/>
    <property type="match status" value="1"/>
</dbReference>
<evidence type="ECO:0000256" key="1">
    <source>
        <dbReference type="ARBA" id="ARBA00001938"/>
    </source>
</evidence>
<dbReference type="Pfam" id="PF00364">
    <property type="entry name" value="Biotin_lipoyl"/>
    <property type="match status" value="1"/>
</dbReference>